<proteinExistence type="predicted"/>
<reference evidence="2" key="1">
    <citation type="journal article" date="2022" name="Mol. Ecol. Resour.">
        <title>The genomes of chicory, endive, great burdock and yacon provide insights into Asteraceae palaeo-polyploidization history and plant inulin production.</title>
        <authorList>
            <person name="Fan W."/>
            <person name="Wang S."/>
            <person name="Wang H."/>
            <person name="Wang A."/>
            <person name="Jiang F."/>
            <person name="Liu H."/>
            <person name="Zhao H."/>
            <person name="Xu D."/>
            <person name="Zhang Y."/>
        </authorList>
    </citation>
    <scope>NUCLEOTIDE SEQUENCE [LARGE SCALE GENOMIC DNA]</scope>
    <source>
        <strain evidence="2">cv. Niubang</strain>
    </source>
</reference>
<organism evidence="1 2">
    <name type="scientific">Arctium lappa</name>
    <name type="common">Greater burdock</name>
    <name type="synonym">Lappa major</name>
    <dbReference type="NCBI Taxonomy" id="4217"/>
    <lineage>
        <taxon>Eukaryota</taxon>
        <taxon>Viridiplantae</taxon>
        <taxon>Streptophyta</taxon>
        <taxon>Embryophyta</taxon>
        <taxon>Tracheophyta</taxon>
        <taxon>Spermatophyta</taxon>
        <taxon>Magnoliopsida</taxon>
        <taxon>eudicotyledons</taxon>
        <taxon>Gunneridae</taxon>
        <taxon>Pentapetalae</taxon>
        <taxon>asterids</taxon>
        <taxon>campanulids</taxon>
        <taxon>Asterales</taxon>
        <taxon>Asteraceae</taxon>
        <taxon>Carduoideae</taxon>
        <taxon>Cardueae</taxon>
        <taxon>Arctiinae</taxon>
        <taxon>Arctium</taxon>
    </lineage>
</organism>
<keyword evidence="2" id="KW-1185">Reference proteome</keyword>
<name>A0ACB8XQF6_ARCLA</name>
<dbReference type="EMBL" id="CM042062">
    <property type="protein sequence ID" value="KAI3670044.1"/>
    <property type="molecule type" value="Genomic_DNA"/>
</dbReference>
<gene>
    <name evidence="1" type="ORF">L6452_41631</name>
</gene>
<dbReference type="Proteomes" id="UP001055879">
    <property type="component" value="Linkage Group LG16"/>
</dbReference>
<comment type="caution">
    <text evidence="1">The sequence shown here is derived from an EMBL/GenBank/DDBJ whole genome shotgun (WGS) entry which is preliminary data.</text>
</comment>
<sequence length="84" mass="9405">MICSSRKKKEGEGSYDAVLTKIDKTTLVELVPREAQKGAGQSRVAVVLWVYTLHKSQTINLHHLDSLLSPNMFFFIPFPCPSSI</sequence>
<accession>A0ACB8XQF6</accession>
<protein>
    <submittedName>
        <fullName evidence="1">Uncharacterized protein</fullName>
    </submittedName>
</protein>
<reference evidence="1 2" key="2">
    <citation type="journal article" date="2022" name="Mol. Ecol. Resour.">
        <title>The genomes of chicory, endive, great burdock and yacon provide insights into Asteraceae paleo-polyploidization history and plant inulin production.</title>
        <authorList>
            <person name="Fan W."/>
            <person name="Wang S."/>
            <person name="Wang H."/>
            <person name="Wang A."/>
            <person name="Jiang F."/>
            <person name="Liu H."/>
            <person name="Zhao H."/>
            <person name="Xu D."/>
            <person name="Zhang Y."/>
        </authorList>
    </citation>
    <scope>NUCLEOTIDE SEQUENCE [LARGE SCALE GENOMIC DNA]</scope>
    <source>
        <strain evidence="2">cv. Niubang</strain>
    </source>
</reference>
<evidence type="ECO:0000313" key="1">
    <source>
        <dbReference type="EMBL" id="KAI3670044.1"/>
    </source>
</evidence>
<evidence type="ECO:0000313" key="2">
    <source>
        <dbReference type="Proteomes" id="UP001055879"/>
    </source>
</evidence>